<dbReference type="OrthoDB" id="2757691at2759"/>
<evidence type="ECO:0000313" key="2">
    <source>
        <dbReference type="EMBL" id="CDO73729.1"/>
    </source>
</evidence>
<dbReference type="EMBL" id="CCBP010000123">
    <property type="protein sequence ID" value="CDO73729.1"/>
    <property type="molecule type" value="Genomic_DNA"/>
</dbReference>
<dbReference type="HOGENOM" id="CLU_429024_0_0_1"/>
<comment type="caution">
    <text evidence="2">The sequence shown here is derived from an EMBL/GenBank/DDBJ whole genome shotgun (WGS) entry which is preliminary data.</text>
</comment>
<organism evidence="2 3">
    <name type="scientific">Pycnoporus cinnabarinus</name>
    <name type="common">Cinnabar-red polypore</name>
    <name type="synonym">Trametes cinnabarina</name>
    <dbReference type="NCBI Taxonomy" id="5643"/>
    <lineage>
        <taxon>Eukaryota</taxon>
        <taxon>Fungi</taxon>
        <taxon>Dikarya</taxon>
        <taxon>Basidiomycota</taxon>
        <taxon>Agaricomycotina</taxon>
        <taxon>Agaricomycetes</taxon>
        <taxon>Polyporales</taxon>
        <taxon>Polyporaceae</taxon>
        <taxon>Trametes</taxon>
    </lineage>
</organism>
<dbReference type="Proteomes" id="UP000029665">
    <property type="component" value="Unassembled WGS sequence"/>
</dbReference>
<proteinExistence type="predicted"/>
<keyword evidence="3" id="KW-1185">Reference proteome</keyword>
<name>A0A060SNC9_PYCCI</name>
<feature type="region of interest" description="Disordered" evidence="1">
    <location>
        <begin position="405"/>
        <end position="432"/>
    </location>
</feature>
<dbReference type="AlphaFoldDB" id="A0A060SNC9"/>
<feature type="compositionally biased region" description="Gly residues" evidence="1">
    <location>
        <begin position="362"/>
        <end position="371"/>
    </location>
</feature>
<feature type="compositionally biased region" description="Basic and acidic residues" evidence="1">
    <location>
        <begin position="48"/>
        <end position="67"/>
    </location>
</feature>
<dbReference type="STRING" id="5643.A0A060SNC9"/>
<accession>A0A060SNC9</accession>
<gene>
    <name evidence="2" type="ORF">BN946_scf185015.g57</name>
</gene>
<feature type="compositionally biased region" description="Polar residues" evidence="1">
    <location>
        <begin position="421"/>
        <end position="430"/>
    </location>
</feature>
<feature type="region of interest" description="Disordered" evidence="1">
    <location>
        <begin position="1"/>
        <end position="110"/>
    </location>
</feature>
<sequence>MAGENSTGARPAGVNGQNLGAYSQPEQPAQAPVGNQPLDLNSPAARVVENEARSCRNDERRVRRETGEVSVEEDELLLELVDSEPGGQGDGPDRQPGGNTPRPETREQGERSLEVIWEALQQEGEARARALEVIGAALGAPVTTREKDKDTAKVQALLTEAPVVEGEGCELKRNRIDQHLLNIISLGFHLPLTLCTNDAIDAVRRKPALLQCKNQHDAWGNKISVVDVTAGWPDEYEMSSEDWRDAWTNFLQMLPEVLSPEGVLRMHQHYDYLVQHPYFRICFTAILRFDIHIRYDYFWGKVCKPFEVGLPNYVAALMQEQNVVALEVSSGALGRAQDLWSISSSRGPRFQPYDRLPDRGYGAGHGGGFGGDQRRGFNDGSGGKPFRAGRVDIVQIAALKRISPMTHQYTPHQQEDDSSRRQPATRSASLGTLADASPATAIVAQVARERTSAPSAGPALIMQVVSGASEKDHIITTYRAEAFEAELRRWNLWGRFGSLPTCLRYGFPIGNMEPLTRTLTSDNHKGGLEHMDFIKAYVDEQVGLGHMSGPFAHVQVEHLLGSHFRSSPLSVIEKPNTPGKWRLIQNCSFKDEFGMSVNDMIDSDDFPTVWGTAAEVADIIANAPEGVQFATLDIDAAF</sequence>
<protein>
    <submittedName>
        <fullName evidence="2">Uncharacterized protein</fullName>
    </submittedName>
</protein>
<reference evidence="2" key="1">
    <citation type="submission" date="2014-01" db="EMBL/GenBank/DDBJ databases">
        <title>The genome of the white-rot fungus Pycnoporus cinnabarinus: a basidiomycete model with a versatile arsenal for lignocellulosic biomass breakdown.</title>
        <authorList>
            <person name="Levasseur A."/>
            <person name="Lomascolo A."/>
            <person name="Ruiz-Duenas F.J."/>
            <person name="Uzan E."/>
            <person name="Piumi F."/>
            <person name="Kues U."/>
            <person name="Ram A.F.J."/>
            <person name="Murat C."/>
            <person name="Haon M."/>
            <person name="Benoit I."/>
            <person name="Arfi Y."/>
            <person name="Chevret D."/>
            <person name="Drula E."/>
            <person name="Kwon M.J."/>
            <person name="Gouret P."/>
            <person name="Lesage-Meessen L."/>
            <person name="Lombard V."/>
            <person name="Mariette J."/>
            <person name="Noirot C."/>
            <person name="Park J."/>
            <person name="Patyshakuliyeva A."/>
            <person name="Wieneger R.A.B."/>
            <person name="Wosten H.A.B."/>
            <person name="Martin F."/>
            <person name="Coutinho P.M."/>
            <person name="de Vries R."/>
            <person name="Martinez A.T."/>
            <person name="Klopp C."/>
            <person name="Pontarotti P."/>
            <person name="Henrissat B."/>
            <person name="Record E."/>
        </authorList>
    </citation>
    <scope>NUCLEOTIDE SEQUENCE [LARGE SCALE GENOMIC DNA]</scope>
    <source>
        <strain evidence="2">BRFM137</strain>
    </source>
</reference>
<evidence type="ECO:0000256" key="1">
    <source>
        <dbReference type="SAM" id="MobiDB-lite"/>
    </source>
</evidence>
<evidence type="ECO:0000313" key="3">
    <source>
        <dbReference type="Proteomes" id="UP000029665"/>
    </source>
</evidence>
<feature type="region of interest" description="Disordered" evidence="1">
    <location>
        <begin position="362"/>
        <end position="384"/>
    </location>
</feature>
<feature type="compositionally biased region" description="Polar residues" evidence="1">
    <location>
        <begin position="15"/>
        <end position="27"/>
    </location>
</feature>